<feature type="transmembrane region" description="Helical" evidence="8">
    <location>
        <begin position="305"/>
        <end position="327"/>
    </location>
</feature>
<dbReference type="Pfam" id="PF07690">
    <property type="entry name" value="MFS_1"/>
    <property type="match status" value="1"/>
</dbReference>
<dbReference type="Gene3D" id="1.20.1720.10">
    <property type="entry name" value="Multidrug resistance protein D"/>
    <property type="match status" value="1"/>
</dbReference>
<evidence type="ECO:0000313" key="11">
    <source>
        <dbReference type="Proteomes" id="UP000697995"/>
    </source>
</evidence>
<dbReference type="InterPro" id="IPR020846">
    <property type="entry name" value="MFS_dom"/>
</dbReference>
<dbReference type="EMBL" id="NRSG01000570">
    <property type="protein sequence ID" value="MBK1662451.1"/>
    <property type="molecule type" value="Genomic_DNA"/>
</dbReference>
<feature type="transmembrane region" description="Helical" evidence="8">
    <location>
        <begin position="12"/>
        <end position="33"/>
    </location>
</feature>
<feature type="transmembrane region" description="Helical" evidence="8">
    <location>
        <begin position="45"/>
        <end position="65"/>
    </location>
</feature>
<dbReference type="InterPro" id="IPR050189">
    <property type="entry name" value="MFS_Efflux_Transporters"/>
</dbReference>
<evidence type="ECO:0000256" key="1">
    <source>
        <dbReference type="ARBA" id="ARBA00004651"/>
    </source>
</evidence>
<feature type="transmembrane region" description="Helical" evidence="8">
    <location>
        <begin position="279"/>
        <end position="299"/>
    </location>
</feature>
<dbReference type="InterPro" id="IPR036259">
    <property type="entry name" value="MFS_trans_sf"/>
</dbReference>
<dbReference type="CDD" id="cd17320">
    <property type="entry name" value="MFS_MdfA_MDR_like"/>
    <property type="match status" value="1"/>
</dbReference>
<feature type="transmembrane region" description="Helical" evidence="8">
    <location>
        <begin position="77"/>
        <end position="96"/>
    </location>
</feature>
<dbReference type="InterPro" id="IPR004812">
    <property type="entry name" value="Efflux_drug-R_Bcr/CmlA"/>
</dbReference>
<feature type="transmembrane region" description="Helical" evidence="8">
    <location>
        <begin position="368"/>
        <end position="389"/>
    </location>
</feature>
<evidence type="ECO:0000256" key="7">
    <source>
        <dbReference type="ARBA" id="ARBA00023136"/>
    </source>
</evidence>
<feature type="transmembrane region" description="Helical" evidence="8">
    <location>
        <begin position="102"/>
        <end position="123"/>
    </location>
</feature>
<dbReference type="SUPFAM" id="SSF103473">
    <property type="entry name" value="MFS general substrate transporter"/>
    <property type="match status" value="1"/>
</dbReference>
<evidence type="ECO:0000256" key="5">
    <source>
        <dbReference type="ARBA" id="ARBA00022692"/>
    </source>
</evidence>
<feature type="transmembrane region" description="Helical" evidence="8">
    <location>
        <begin position="249"/>
        <end position="267"/>
    </location>
</feature>
<evidence type="ECO:0000256" key="4">
    <source>
        <dbReference type="ARBA" id="ARBA00022475"/>
    </source>
</evidence>
<feature type="transmembrane region" description="Helical" evidence="8">
    <location>
        <begin position="135"/>
        <end position="154"/>
    </location>
</feature>
<evidence type="ECO:0000259" key="9">
    <source>
        <dbReference type="PROSITE" id="PS50850"/>
    </source>
</evidence>
<evidence type="ECO:0000313" key="10">
    <source>
        <dbReference type="EMBL" id="MBK1662451.1"/>
    </source>
</evidence>
<accession>A0ABS1D7N0</accession>
<gene>
    <name evidence="10" type="ORF">CKO45_30185</name>
</gene>
<comment type="similarity">
    <text evidence="2 8">Belongs to the major facilitator superfamily. Bcr/CmlA family.</text>
</comment>
<keyword evidence="5 8" id="KW-0812">Transmembrane</keyword>
<dbReference type="PROSITE" id="PS50850">
    <property type="entry name" value="MFS"/>
    <property type="match status" value="1"/>
</dbReference>
<reference evidence="10 11" key="1">
    <citation type="journal article" date="2020" name="Microorganisms">
        <title>Osmotic Adaptation and Compatible Solute Biosynthesis of Phototrophic Bacteria as Revealed from Genome Analyses.</title>
        <authorList>
            <person name="Imhoff J.F."/>
            <person name="Rahn T."/>
            <person name="Kunzel S."/>
            <person name="Keller A."/>
            <person name="Neulinger S.C."/>
        </authorList>
    </citation>
    <scope>NUCLEOTIDE SEQUENCE [LARGE SCALE GENOMIC DNA]</scope>
    <source>
        <strain evidence="10 11">DSM 15382</strain>
    </source>
</reference>
<keyword evidence="4" id="KW-1003">Cell membrane</keyword>
<dbReference type="NCBIfam" id="TIGR00710">
    <property type="entry name" value="efflux_Bcr_CflA"/>
    <property type="match status" value="1"/>
</dbReference>
<keyword evidence="6 8" id="KW-1133">Transmembrane helix</keyword>
<dbReference type="InterPro" id="IPR011701">
    <property type="entry name" value="MFS"/>
</dbReference>
<organism evidence="10 11">
    <name type="scientific">Paracraurococcus ruber</name>
    <dbReference type="NCBI Taxonomy" id="77675"/>
    <lineage>
        <taxon>Bacteria</taxon>
        <taxon>Pseudomonadati</taxon>
        <taxon>Pseudomonadota</taxon>
        <taxon>Alphaproteobacteria</taxon>
        <taxon>Acetobacterales</taxon>
        <taxon>Roseomonadaceae</taxon>
        <taxon>Paracraurococcus</taxon>
    </lineage>
</organism>
<keyword evidence="11" id="KW-1185">Reference proteome</keyword>
<comment type="subcellular location">
    <subcellularLocation>
        <location evidence="8">Cell inner membrane</location>
        <topology evidence="8">Multi-pass membrane protein</topology>
    </subcellularLocation>
    <subcellularLocation>
        <location evidence="1">Cell membrane</location>
        <topology evidence="1">Multi-pass membrane protein</topology>
    </subcellularLocation>
</comment>
<feature type="transmembrane region" description="Helical" evidence="8">
    <location>
        <begin position="166"/>
        <end position="185"/>
    </location>
</feature>
<evidence type="ECO:0000256" key="3">
    <source>
        <dbReference type="ARBA" id="ARBA00022448"/>
    </source>
</evidence>
<dbReference type="PRINTS" id="PR01036">
    <property type="entry name" value="TCRTETB"/>
</dbReference>
<dbReference type="Proteomes" id="UP000697995">
    <property type="component" value="Unassembled WGS sequence"/>
</dbReference>
<comment type="caution">
    <text evidence="10">The sequence shown here is derived from an EMBL/GenBank/DDBJ whole genome shotgun (WGS) entry which is preliminary data.</text>
</comment>
<evidence type="ECO:0000256" key="2">
    <source>
        <dbReference type="ARBA" id="ARBA00006236"/>
    </source>
</evidence>
<feature type="transmembrane region" description="Helical" evidence="8">
    <location>
        <begin position="206"/>
        <end position="237"/>
    </location>
</feature>
<evidence type="ECO:0000256" key="6">
    <source>
        <dbReference type="ARBA" id="ARBA00022989"/>
    </source>
</evidence>
<protein>
    <recommendedName>
        <fullName evidence="8">Bcr/CflA family efflux transporter</fullName>
    </recommendedName>
</protein>
<dbReference type="PANTHER" id="PTHR43124:SF3">
    <property type="entry name" value="CHLORAMPHENICOL EFFLUX PUMP RV0191"/>
    <property type="match status" value="1"/>
</dbReference>
<keyword evidence="7 8" id="KW-0472">Membrane</keyword>
<keyword evidence="8" id="KW-0997">Cell inner membrane</keyword>
<sequence length="399" mass="41036">MSGNVMQHEPPLWLLVLITFSGTLAMHMFVPALPNAAKDLGASVAAMQMTISLYILGLAIGQLVYGPLADRFGRRPTLMLGLAIYTVSGVAAAWAPGVPALLVARFFQALGGCAGLVLGRAMVRDTAQGDDVVRRLALLTLMMMAGPGLAPLLGGLLSASLGWRSIFLLLTALGLANLALTWRLLPETRSGPAGSSLASLRRDYLGLLRSPVFLGYAIGGGCATTSMYAFVAAAPFIFVNDLHRPDYEVGLYLALLILGMAAGNLLIGRLVGRIGTERLMVGANLLSVLSAALLLGVVLAGELTVWLAVGPMILFTVGVGMASPAALTKAVSVNPRVVGSAAGLYGFCQMAVGAACSALAGLGQDQALSAAAVLFAAGACAQITFWIALSREGRRGGAA</sequence>
<dbReference type="PANTHER" id="PTHR43124">
    <property type="entry name" value="PURINE EFFLUX PUMP PBUE"/>
    <property type="match status" value="1"/>
</dbReference>
<keyword evidence="3 8" id="KW-0813">Transport</keyword>
<proteinExistence type="inferred from homology"/>
<evidence type="ECO:0000256" key="8">
    <source>
        <dbReference type="RuleBase" id="RU365088"/>
    </source>
</evidence>
<feature type="transmembrane region" description="Helical" evidence="8">
    <location>
        <begin position="339"/>
        <end position="362"/>
    </location>
</feature>
<name>A0ABS1D7N0_9PROT</name>
<feature type="domain" description="Major facilitator superfamily (MFS) profile" evidence="9">
    <location>
        <begin position="11"/>
        <end position="394"/>
    </location>
</feature>